<dbReference type="NCBIfam" id="TIGR00740">
    <property type="entry name" value="carboxy-S-adenosyl-L-methionine synthase CmoA"/>
    <property type="match status" value="1"/>
</dbReference>
<feature type="binding site" evidence="3 4">
    <location>
        <position position="38"/>
    </location>
    <ligand>
        <name>S-adenosyl-L-methionine</name>
        <dbReference type="ChEBI" id="CHEBI:59789"/>
    </ligand>
</feature>
<evidence type="ECO:0000313" key="7">
    <source>
        <dbReference type="Proteomes" id="UP000321353"/>
    </source>
</evidence>
<dbReference type="KEGG" id="smam:Mal15_41370"/>
<sequence length="243" mass="26466">MSRDNLYSLPRERVGQFQFDADVANVFPDMISRSVPGYASILSVIEQLAGRFVLPGTNVYDLGCSLGAATLLIRNQAPADVSIHAVDNSAAMIDRLRDKLDADAAAPDACEVHLQLADICDVAMNNASMIVLNFTLQFVPAEKRRGLLQSCFDALLPGGGLVISEKVCFDDPGQQSLLTELHLDFKRACGYSELEIAQKRTSLENTLIPESIAAHSDRLTEIGFSVVAPWFQCFNFASILAVK</sequence>
<organism evidence="6 7">
    <name type="scientific">Stieleria maiorica</name>
    <dbReference type="NCBI Taxonomy" id="2795974"/>
    <lineage>
        <taxon>Bacteria</taxon>
        <taxon>Pseudomonadati</taxon>
        <taxon>Planctomycetota</taxon>
        <taxon>Planctomycetia</taxon>
        <taxon>Pirellulales</taxon>
        <taxon>Pirellulaceae</taxon>
        <taxon>Stieleria</taxon>
    </lineage>
</organism>
<dbReference type="InterPro" id="IPR041698">
    <property type="entry name" value="Methyltransf_25"/>
</dbReference>
<dbReference type="RefSeq" id="WP_147869367.1">
    <property type="nucleotide sequence ID" value="NZ_CP036264.1"/>
</dbReference>
<keyword evidence="6" id="KW-0489">Methyltransferase</keyword>
<keyword evidence="2 3" id="KW-0949">S-adenosyl-L-methionine</keyword>
<protein>
    <recommendedName>
        <fullName evidence="3">Carboxy-S-adenosyl-L-methionine synthase</fullName>
        <shortName evidence="3">Cx-SAM synthase</shortName>
        <ecNumber evidence="3">2.1.3.-</ecNumber>
    </recommendedName>
</protein>
<dbReference type="SUPFAM" id="SSF53335">
    <property type="entry name" value="S-adenosyl-L-methionine-dependent methyltransferases"/>
    <property type="match status" value="1"/>
</dbReference>
<accession>A0A5B9MFX9</accession>
<dbReference type="InterPro" id="IPR029063">
    <property type="entry name" value="SAM-dependent_MTases_sf"/>
</dbReference>
<evidence type="ECO:0000256" key="4">
    <source>
        <dbReference type="PIRSR" id="PIRSR006325-1"/>
    </source>
</evidence>
<keyword evidence="7" id="KW-1185">Reference proteome</keyword>
<name>A0A5B9MFX9_9BACT</name>
<evidence type="ECO:0000256" key="1">
    <source>
        <dbReference type="ARBA" id="ARBA00022679"/>
    </source>
</evidence>
<dbReference type="GO" id="GO:0002098">
    <property type="term" value="P:tRNA wobble uridine modification"/>
    <property type="evidence" value="ECO:0007669"/>
    <property type="project" value="InterPro"/>
</dbReference>
<evidence type="ECO:0000256" key="3">
    <source>
        <dbReference type="HAMAP-Rule" id="MF_01589"/>
    </source>
</evidence>
<keyword evidence="1 3" id="KW-0808">Transferase</keyword>
<dbReference type="PANTHER" id="PTHR43861:SF2">
    <property type="entry name" value="CARBOXY-S-ADENOSYL-L-METHIONINE SYNTHASE"/>
    <property type="match status" value="1"/>
</dbReference>
<evidence type="ECO:0000259" key="5">
    <source>
        <dbReference type="Pfam" id="PF13649"/>
    </source>
</evidence>
<feature type="binding site" evidence="3 4">
    <location>
        <begin position="118"/>
        <end position="119"/>
    </location>
    <ligand>
        <name>S-adenosyl-L-methionine</name>
        <dbReference type="ChEBI" id="CHEBI:59789"/>
    </ligand>
</feature>
<dbReference type="Pfam" id="PF13649">
    <property type="entry name" value="Methyltransf_25"/>
    <property type="match status" value="1"/>
</dbReference>
<dbReference type="PIRSF" id="PIRSF006325">
    <property type="entry name" value="MeTrfase_bac"/>
    <property type="match status" value="1"/>
</dbReference>
<dbReference type="EC" id="2.1.3.-" evidence="3"/>
<dbReference type="GO" id="GO:0032259">
    <property type="term" value="P:methylation"/>
    <property type="evidence" value="ECO:0007669"/>
    <property type="project" value="UniProtKB-KW"/>
</dbReference>
<dbReference type="PANTHER" id="PTHR43861">
    <property type="entry name" value="TRANS-ACONITATE 2-METHYLTRANSFERASE-RELATED"/>
    <property type="match status" value="1"/>
</dbReference>
<dbReference type="GO" id="GO:1904047">
    <property type="term" value="F:S-adenosyl-L-methionine binding"/>
    <property type="evidence" value="ECO:0007669"/>
    <property type="project" value="UniProtKB-UniRule"/>
</dbReference>
<feature type="binding site" evidence="3">
    <location>
        <position position="200"/>
    </location>
    <ligand>
        <name>S-adenosyl-L-methionine</name>
        <dbReference type="ChEBI" id="CHEBI:59789"/>
    </ligand>
</feature>
<feature type="domain" description="Methyltransferase" evidence="5">
    <location>
        <begin position="59"/>
        <end position="159"/>
    </location>
</feature>
<evidence type="ECO:0000256" key="2">
    <source>
        <dbReference type="ARBA" id="ARBA00022691"/>
    </source>
</evidence>
<dbReference type="Gene3D" id="3.40.50.150">
    <property type="entry name" value="Vaccinia Virus protein VP39"/>
    <property type="match status" value="1"/>
</dbReference>
<proteinExistence type="inferred from homology"/>
<gene>
    <name evidence="3 6" type="primary">cmoA</name>
    <name evidence="6" type="ORF">Mal15_41370</name>
</gene>
<reference evidence="6 7" key="1">
    <citation type="submission" date="2019-02" db="EMBL/GenBank/DDBJ databases">
        <title>Planctomycetal bacteria perform biofilm scaping via a novel small molecule.</title>
        <authorList>
            <person name="Jeske O."/>
            <person name="Boedeker C."/>
            <person name="Wiegand S."/>
            <person name="Breitling P."/>
            <person name="Kallscheuer N."/>
            <person name="Jogler M."/>
            <person name="Rohde M."/>
            <person name="Petersen J."/>
            <person name="Medema M.H."/>
            <person name="Surup F."/>
            <person name="Jogler C."/>
        </authorList>
    </citation>
    <scope>NUCLEOTIDE SEQUENCE [LARGE SCALE GENOMIC DNA]</scope>
    <source>
        <strain evidence="6 7">Mal15</strain>
    </source>
</reference>
<dbReference type="InterPro" id="IPR005271">
    <property type="entry name" value="CmoA"/>
</dbReference>
<dbReference type="HAMAP" id="MF_01589">
    <property type="entry name" value="Cx_SAM_synthase"/>
    <property type="match status" value="1"/>
</dbReference>
<dbReference type="Proteomes" id="UP000321353">
    <property type="component" value="Chromosome"/>
</dbReference>
<comment type="catalytic activity">
    <reaction evidence="3">
        <text>prephenate + S-adenosyl-L-methionine = carboxy-S-adenosyl-L-methionine + 3-phenylpyruvate + H2O</text>
        <dbReference type="Rhea" id="RHEA:51692"/>
        <dbReference type="ChEBI" id="CHEBI:15377"/>
        <dbReference type="ChEBI" id="CHEBI:18005"/>
        <dbReference type="ChEBI" id="CHEBI:29934"/>
        <dbReference type="ChEBI" id="CHEBI:59789"/>
        <dbReference type="ChEBI" id="CHEBI:134278"/>
    </reaction>
</comment>
<feature type="binding site" evidence="3 4">
    <location>
        <begin position="87"/>
        <end position="88"/>
    </location>
    <ligand>
        <name>S-adenosyl-L-methionine</name>
        <dbReference type="ChEBI" id="CHEBI:59789"/>
    </ligand>
</feature>
<dbReference type="CDD" id="cd02440">
    <property type="entry name" value="AdoMet_MTases"/>
    <property type="match status" value="1"/>
</dbReference>
<dbReference type="AlphaFoldDB" id="A0A5B9MFX9"/>
<dbReference type="GO" id="GO:0008168">
    <property type="term" value="F:methyltransferase activity"/>
    <property type="evidence" value="ECO:0007669"/>
    <property type="project" value="UniProtKB-KW"/>
</dbReference>
<comment type="function">
    <text evidence="3">Catalyzes the conversion of S-adenosyl-L-methionine (SAM) to carboxy-S-adenosyl-L-methionine (Cx-SAM).</text>
</comment>
<dbReference type="GO" id="GO:0016743">
    <property type="term" value="F:carboxyl- or carbamoyltransferase activity"/>
    <property type="evidence" value="ECO:0007669"/>
    <property type="project" value="UniProtKB-UniRule"/>
</dbReference>
<dbReference type="EMBL" id="CP036264">
    <property type="protein sequence ID" value="QEG00069.1"/>
    <property type="molecule type" value="Genomic_DNA"/>
</dbReference>
<feature type="binding site" evidence="3 4">
    <location>
        <begin position="63"/>
        <end position="65"/>
    </location>
    <ligand>
        <name>S-adenosyl-L-methionine</name>
        <dbReference type="ChEBI" id="CHEBI:59789"/>
    </ligand>
</feature>
<evidence type="ECO:0000313" key="6">
    <source>
        <dbReference type="EMBL" id="QEG00069.1"/>
    </source>
</evidence>
<comment type="similarity">
    <text evidence="3">Belongs to the class I-like SAM-binding methyltransferase superfamily. Cx-SAM synthase family.</text>
</comment>
<feature type="binding site" evidence="3 4">
    <location>
        <position position="133"/>
    </location>
    <ligand>
        <name>S-adenosyl-L-methionine</name>
        <dbReference type="ChEBI" id="CHEBI:59789"/>
    </ligand>
</feature>